<dbReference type="EMBL" id="CP010519">
    <property type="protein sequence ID" value="AJE81545.1"/>
    <property type="molecule type" value="Genomic_DNA"/>
</dbReference>
<keyword evidence="3" id="KW-1185">Reference proteome</keyword>
<dbReference type="Proteomes" id="UP000031523">
    <property type="component" value="Chromosome"/>
</dbReference>
<organism evidence="2 3">
    <name type="scientific">Streptomyces albus (strain ATCC 21838 / DSM 41398 / FERM P-419 / JCM 4703 / NBRC 107858)</name>
    <dbReference type="NCBI Taxonomy" id="1081613"/>
    <lineage>
        <taxon>Bacteria</taxon>
        <taxon>Bacillati</taxon>
        <taxon>Actinomycetota</taxon>
        <taxon>Actinomycetes</taxon>
        <taxon>Kitasatosporales</taxon>
        <taxon>Streptomycetaceae</taxon>
        <taxon>Streptomyces</taxon>
    </lineage>
</organism>
<feature type="compositionally biased region" description="Basic and acidic residues" evidence="1">
    <location>
        <begin position="30"/>
        <end position="56"/>
    </location>
</feature>
<reference evidence="2 3" key="1">
    <citation type="submission" date="2015-01" db="EMBL/GenBank/DDBJ databases">
        <title>Enhanced salinomycin production by adjusting the supply of polyketide extender units in Streptomyce albus DSM 41398.</title>
        <authorList>
            <person name="Lu C."/>
        </authorList>
    </citation>
    <scope>NUCLEOTIDE SEQUENCE [LARGE SCALE GENOMIC DNA]</scope>
    <source>
        <strain evidence="3">ATCC 21838 / DSM 41398 / FERM P-419 / JCM 4703 / NBRC 107858</strain>
    </source>
</reference>
<feature type="region of interest" description="Disordered" evidence="1">
    <location>
        <begin position="1"/>
        <end position="68"/>
    </location>
</feature>
<evidence type="ECO:0000256" key="1">
    <source>
        <dbReference type="SAM" id="MobiDB-lite"/>
    </source>
</evidence>
<evidence type="ECO:0000313" key="2">
    <source>
        <dbReference type="EMBL" id="AJE81545.1"/>
    </source>
</evidence>
<evidence type="ECO:0000313" key="3">
    <source>
        <dbReference type="Proteomes" id="UP000031523"/>
    </source>
</evidence>
<accession>A0A0B5EQH2</accession>
<feature type="compositionally biased region" description="Low complexity" evidence="1">
    <location>
        <begin position="58"/>
        <end position="68"/>
    </location>
</feature>
<gene>
    <name evidence="2" type="ORF">SLNWT_1169</name>
</gene>
<name>A0A0B5EQH2_STRA4</name>
<dbReference type="AlphaFoldDB" id="A0A0B5EQH2"/>
<dbReference type="KEGG" id="sals:SLNWT_1169"/>
<sequence>MDLREPCGCGVMSGPRQRPGTVGRRLAGPHRGEGERCRAGAGSRRSEPAWRPDRRAAPARPSARGPKR</sequence>
<protein>
    <submittedName>
        <fullName evidence="2">Uncharacterized protein</fullName>
    </submittedName>
</protein>
<proteinExistence type="predicted"/>